<accession>A0A2G5DU35</accession>
<dbReference type="Proteomes" id="UP000230069">
    <property type="component" value="Unassembled WGS sequence"/>
</dbReference>
<dbReference type="Gene3D" id="1.25.40.10">
    <property type="entry name" value="Tetratricopeptide repeat domain"/>
    <property type="match status" value="4"/>
</dbReference>
<dbReference type="PROSITE" id="PS51375">
    <property type="entry name" value="PPR"/>
    <property type="match status" value="4"/>
</dbReference>
<dbReference type="FunFam" id="1.25.40.10:FF:000344">
    <property type="entry name" value="Pentatricopeptide repeat-containing protein"/>
    <property type="match status" value="1"/>
</dbReference>
<sequence length="549" mass="61880">RPPNMPILHPLPTFHSLFHHHINTTNTEFALSSLLTFCTKQPLHPLFASQLHARIILTGHQHNRFLNTKLVHLYSKCNMLLHANTVFHTIQHHDHVSWTSIIAAFAQNGRPTQALLLPNCFTFATVITASTHLEQTASFHAHVVHLGCHSNQYVVSSLIDSYSKSGKLNHSILIYNQTLHRDVVLLNSMIAAYSQNLRGEEAFQLFVQMHTTGQCPTDHTYSSILNSCATLTALQQGRQVHSLITKIGSDTNVFVASSLVDMYSKCGNIDEARRIFDQLPHRNSILWTSMITGYAHCGRGADGLELFEQLVKEQGMTPDNICFTAVLTACNHAGFVDRATEYFNKMGMEYGLTPQLDQYACMVDLYGKTGQLIKAKKMLEDMPFEPNAVMWSSFLGSCKVYAQVDLGREAANHLFKMDPYNAAPYVTMANIYAEAGMWEEVLQVRKLMRENGVKKTAGWSWIEVDKGVHVFSVSDTSHPRLQDIYVELNKLTLEMMEAGYMHVMKYVSEDNTNECILLKLVYTGFYLPSASFILATIPKNVIKVIFVLK</sequence>
<gene>
    <name evidence="3" type="ORF">AQUCO_01400023v1</name>
</gene>
<dbReference type="Pfam" id="PF01535">
    <property type="entry name" value="PPR"/>
    <property type="match status" value="3"/>
</dbReference>
<evidence type="ECO:0000313" key="3">
    <source>
        <dbReference type="EMBL" id="PIA47020.1"/>
    </source>
</evidence>
<reference evidence="3 4" key="1">
    <citation type="submission" date="2017-09" db="EMBL/GenBank/DDBJ databases">
        <title>WGS assembly of Aquilegia coerulea Goldsmith.</title>
        <authorList>
            <person name="Hodges S."/>
            <person name="Kramer E."/>
            <person name="Nordborg M."/>
            <person name="Tomkins J."/>
            <person name="Borevitz J."/>
            <person name="Derieg N."/>
            <person name="Yan J."/>
            <person name="Mihaltcheva S."/>
            <person name="Hayes R.D."/>
            <person name="Rokhsar D."/>
        </authorList>
    </citation>
    <scope>NUCLEOTIDE SEQUENCE [LARGE SCALE GENOMIC DNA]</scope>
    <source>
        <strain evidence="4">cv. Goldsmith</strain>
    </source>
</reference>
<dbReference type="Pfam" id="PF20431">
    <property type="entry name" value="E_motif"/>
    <property type="match status" value="1"/>
</dbReference>
<proteinExistence type="predicted"/>
<keyword evidence="1" id="KW-0677">Repeat</keyword>
<dbReference type="PANTHER" id="PTHR47926:SF471">
    <property type="entry name" value="DYW DOMAIN-CONTAINING PROTEIN"/>
    <property type="match status" value="1"/>
</dbReference>
<evidence type="ECO:0000313" key="4">
    <source>
        <dbReference type="Proteomes" id="UP000230069"/>
    </source>
</evidence>
<dbReference type="OrthoDB" id="1859199at2759"/>
<dbReference type="PANTHER" id="PTHR47926">
    <property type="entry name" value="PENTATRICOPEPTIDE REPEAT-CONTAINING PROTEIN"/>
    <property type="match status" value="1"/>
</dbReference>
<dbReference type="InterPro" id="IPR046848">
    <property type="entry name" value="E_motif"/>
</dbReference>
<dbReference type="InterPro" id="IPR046960">
    <property type="entry name" value="PPR_At4g14850-like_plant"/>
</dbReference>
<keyword evidence="4" id="KW-1185">Reference proteome</keyword>
<feature type="non-terminal residue" evidence="3">
    <location>
        <position position="1"/>
    </location>
</feature>
<dbReference type="NCBIfam" id="TIGR00756">
    <property type="entry name" value="PPR"/>
    <property type="match status" value="3"/>
</dbReference>
<dbReference type="GO" id="GO:0009451">
    <property type="term" value="P:RNA modification"/>
    <property type="evidence" value="ECO:0007669"/>
    <property type="project" value="InterPro"/>
</dbReference>
<dbReference type="Pfam" id="PF13041">
    <property type="entry name" value="PPR_2"/>
    <property type="match status" value="1"/>
</dbReference>
<dbReference type="Pfam" id="PF13812">
    <property type="entry name" value="PPR_3"/>
    <property type="match status" value="1"/>
</dbReference>
<dbReference type="STRING" id="218851.A0A2G5DU35"/>
<dbReference type="InterPro" id="IPR011990">
    <property type="entry name" value="TPR-like_helical_dom_sf"/>
</dbReference>
<protein>
    <recommendedName>
        <fullName evidence="5">DYW domain-containing protein</fullName>
    </recommendedName>
</protein>
<evidence type="ECO:0000256" key="2">
    <source>
        <dbReference type="PROSITE-ProRule" id="PRU00708"/>
    </source>
</evidence>
<evidence type="ECO:0000256" key="1">
    <source>
        <dbReference type="ARBA" id="ARBA00022737"/>
    </source>
</evidence>
<dbReference type="AlphaFoldDB" id="A0A2G5DU35"/>
<dbReference type="FunFam" id="1.25.40.10:FF:000366">
    <property type="entry name" value="Pentatricopeptide (PPR) repeat-containing protein"/>
    <property type="match status" value="1"/>
</dbReference>
<dbReference type="EMBL" id="KZ305031">
    <property type="protein sequence ID" value="PIA47020.1"/>
    <property type="molecule type" value="Genomic_DNA"/>
</dbReference>
<feature type="repeat" description="PPR" evidence="2">
    <location>
        <begin position="283"/>
        <end position="318"/>
    </location>
</feature>
<dbReference type="GO" id="GO:0003723">
    <property type="term" value="F:RNA binding"/>
    <property type="evidence" value="ECO:0007669"/>
    <property type="project" value="InterPro"/>
</dbReference>
<feature type="repeat" description="PPR" evidence="2">
    <location>
        <begin position="421"/>
        <end position="455"/>
    </location>
</feature>
<feature type="repeat" description="PPR" evidence="2">
    <location>
        <begin position="182"/>
        <end position="216"/>
    </location>
</feature>
<organism evidence="3 4">
    <name type="scientific">Aquilegia coerulea</name>
    <name type="common">Rocky mountain columbine</name>
    <dbReference type="NCBI Taxonomy" id="218851"/>
    <lineage>
        <taxon>Eukaryota</taxon>
        <taxon>Viridiplantae</taxon>
        <taxon>Streptophyta</taxon>
        <taxon>Embryophyta</taxon>
        <taxon>Tracheophyta</taxon>
        <taxon>Spermatophyta</taxon>
        <taxon>Magnoliopsida</taxon>
        <taxon>Ranunculales</taxon>
        <taxon>Ranunculaceae</taxon>
        <taxon>Thalictroideae</taxon>
        <taxon>Aquilegia</taxon>
    </lineage>
</organism>
<feature type="repeat" description="PPR" evidence="2">
    <location>
        <begin position="252"/>
        <end position="282"/>
    </location>
</feature>
<dbReference type="InParanoid" id="A0A2G5DU35"/>
<name>A0A2G5DU35_AQUCA</name>
<evidence type="ECO:0008006" key="5">
    <source>
        <dbReference type="Google" id="ProtNLM"/>
    </source>
</evidence>
<dbReference type="InterPro" id="IPR002885">
    <property type="entry name" value="PPR_rpt"/>
</dbReference>